<sequence>MRGLTGAGPDRVRGSSQAVIAAVAAIAALGLFVAACGTGGTGTRDEGPAYASAAAGSVASPSPSPSPTTGYRRVDAVSMLKKDPTVSSAVKRELKPCSGNDYPVEVTYGYLTGGPVNDVLINVSTCSDWVGLGTYVYRDVGGTYKNVFKAEDSPVVSEIDGTDLTVTKQVYDTDDQVSNPSRETVITYRWKAGRFTERYRHDTFYSRTSGDAASAQDN</sequence>
<evidence type="ECO:0008006" key="3">
    <source>
        <dbReference type="Google" id="ProtNLM"/>
    </source>
</evidence>
<gene>
    <name evidence="1" type="ORF">FB563_2344</name>
</gene>
<dbReference type="EMBL" id="VFNX01000001">
    <property type="protein sequence ID" value="TQK97378.1"/>
    <property type="molecule type" value="Genomic_DNA"/>
</dbReference>
<dbReference type="AlphaFoldDB" id="A0A542UE84"/>
<protein>
    <recommendedName>
        <fullName evidence="3">Lipoprotein CseA</fullName>
    </recommendedName>
</protein>
<organism evidence="1 2">
    <name type="scientific">Streptomyces puniciscabiei</name>
    <dbReference type="NCBI Taxonomy" id="164348"/>
    <lineage>
        <taxon>Bacteria</taxon>
        <taxon>Bacillati</taxon>
        <taxon>Actinomycetota</taxon>
        <taxon>Actinomycetes</taxon>
        <taxon>Kitasatosporales</taxon>
        <taxon>Streptomycetaceae</taxon>
        <taxon>Streptomyces</taxon>
    </lineage>
</organism>
<reference evidence="1 2" key="1">
    <citation type="submission" date="2019-06" db="EMBL/GenBank/DDBJ databases">
        <title>Sequencing the genomes of 1000 actinobacteria strains.</title>
        <authorList>
            <person name="Klenk H.-P."/>
        </authorList>
    </citation>
    <scope>NUCLEOTIDE SEQUENCE [LARGE SCALE GENOMIC DNA]</scope>
    <source>
        <strain evidence="1 2">DSM 41929</strain>
    </source>
</reference>
<dbReference type="RefSeq" id="WP_107100475.1">
    <property type="nucleotide sequence ID" value="NZ_JBPJFI010000001.1"/>
</dbReference>
<accession>A0A542UE84</accession>
<proteinExistence type="predicted"/>
<dbReference type="OrthoDB" id="3824278at2"/>
<comment type="caution">
    <text evidence="1">The sequence shown here is derived from an EMBL/GenBank/DDBJ whole genome shotgun (WGS) entry which is preliminary data.</text>
</comment>
<name>A0A542UE84_9ACTN</name>
<evidence type="ECO:0000313" key="1">
    <source>
        <dbReference type="EMBL" id="TQK97378.1"/>
    </source>
</evidence>
<dbReference type="Proteomes" id="UP000318103">
    <property type="component" value="Unassembled WGS sequence"/>
</dbReference>
<evidence type="ECO:0000313" key="2">
    <source>
        <dbReference type="Proteomes" id="UP000318103"/>
    </source>
</evidence>
<keyword evidence="2" id="KW-1185">Reference proteome</keyword>